<dbReference type="PROSITE" id="PS51123">
    <property type="entry name" value="OMPA_2"/>
    <property type="match status" value="1"/>
</dbReference>
<organism evidence="6 7">
    <name type="scientific">Caballeronia insecticola</name>
    <dbReference type="NCBI Taxonomy" id="758793"/>
    <lineage>
        <taxon>Bacteria</taxon>
        <taxon>Pseudomonadati</taxon>
        <taxon>Pseudomonadota</taxon>
        <taxon>Betaproteobacteria</taxon>
        <taxon>Burkholderiales</taxon>
        <taxon>Burkholderiaceae</taxon>
        <taxon>Caballeronia</taxon>
    </lineage>
</organism>
<evidence type="ECO:0000256" key="4">
    <source>
        <dbReference type="PROSITE-ProRule" id="PRU00473"/>
    </source>
</evidence>
<dbReference type="InterPro" id="IPR050330">
    <property type="entry name" value="Bact_OuterMem_StrucFunc"/>
</dbReference>
<dbReference type="PRINTS" id="PR01021">
    <property type="entry name" value="OMPADOMAIN"/>
</dbReference>
<dbReference type="InterPro" id="IPR006665">
    <property type="entry name" value="OmpA-like"/>
</dbReference>
<dbReference type="PROSITE" id="PS51257">
    <property type="entry name" value="PROKAR_LIPOPROTEIN"/>
    <property type="match status" value="1"/>
</dbReference>
<dbReference type="OrthoDB" id="9782229at2"/>
<dbReference type="PATRIC" id="fig|758793.3.peg.3269"/>
<dbReference type="Proteomes" id="UP000013966">
    <property type="component" value="Chromosome 2"/>
</dbReference>
<dbReference type="STRING" id="758793.BRPE64_BCDS03600"/>
<evidence type="ECO:0000259" key="5">
    <source>
        <dbReference type="PROSITE" id="PS51123"/>
    </source>
</evidence>
<evidence type="ECO:0000313" key="6">
    <source>
        <dbReference type="EMBL" id="BAN25021.1"/>
    </source>
</evidence>
<reference evidence="6 7" key="2">
    <citation type="journal article" date="2018" name="Int. J. Syst. Evol. Microbiol.">
        <title>Burkholderia insecticola sp. nov., a gut symbiotic bacterium of the bean bug Riptortus pedestris.</title>
        <authorList>
            <person name="Takeshita K."/>
            <person name="Tamaki H."/>
            <person name="Ohbayashi T."/>
            <person name="Meng X.-Y."/>
            <person name="Sone T."/>
            <person name="Mitani Y."/>
            <person name="Peeters C."/>
            <person name="Kikuchi Y."/>
            <person name="Vandamme P."/>
        </authorList>
    </citation>
    <scope>NUCLEOTIDE SEQUENCE [LARGE SCALE GENOMIC DNA]</scope>
    <source>
        <strain evidence="6">RPE64</strain>
    </source>
</reference>
<dbReference type="PANTHER" id="PTHR30329">
    <property type="entry name" value="STATOR ELEMENT OF FLAGELLAR MOTOR COMPLEX"/>
    <property type="match status" value="1"/>
</dbReference>
<dbReference type="PRINTS" id="PR01023">
    <property type="entry name" value="NAFLGMOTY"/>
</dbReference>
<dbReference type="InterPro" id="IPR006664">
    <property type="entry name" value="OMP_bac"/>
</dbReference>
<dbReference type="EMBL" id="AP013059">
    <property type="protein sequence ID" value="BAN25021.1"/>
    <property type="molecule type" value="Genomic_DNA"/>
</dbReference>
<dbReference type="AlphaFoldDB" id="R4WZP2"/>
<protein>
    <submittedName>
        <fullName evidence="6">OmpA/MotB domain protein</fullName>
    </submittedName>
</protein>
<name>R4WZP2_9BURK</name>
<keyword evidence="7" id="KW-1185">Reference proteome</keyword>
<proteinExistence type="predicted"/>
<dbReference type="HOGENOM" id="CLU_016890_12_3_4"/>
<dbReference type="KEGG" id="buo:BRPE64_BCDS03600"/>
<evidence type="ECO:0000256" key="1">
    <source>
        <dbReference type="ARBA" id="ARBA00004442"/>
    </source>
</evidence>
<keyword evidence="2 4" id="KW-0472">Membrane</keyword>
<dbReference type="RefSeq" id="WP_016354452.1">
    <property type="nucleotide sequence ID" value="NC_021294.1"/>
</dbReference>
<dbReference type="Gene3D" id="3.30.1330.60">
    <property type="entry name" value="OmpA-like domain"/>
    <property type="match status" value="1"/>
</dbReference>
<evidence type="ECO:0000313" key="7">
    <source>
        <dbReference type="Proteomes" id="UP000013966"/>
    </source>
</evidence>
<gene>
    <name evidence="6" type="ORF">BRPE64_BCDS03600</name>
</gene>
<dbReference type="CDD" id="cd07185">
    <property type="entry name" value="OmpA_C-like"/>
    <property type="match status" value="1"/>
</dbReference>
<dbReference type="GO" id="GO:0009279">
    <property type="term" value="C:cell outer membrane"/>
    <property type="evidence" value="ECO:0007669"/>
    <property type="project" value="UniProtKB-SubCell"/>
</dbReference>
<accession>R4WZP2</accession>
<comment type="subcellular location">
    <subcellularLocation>
        <location evidence="1">Cell outer membrane</location>
    </subcellularLocation>
</comment>
<dbReference type="InterPro" id="IPR036737">
    <property type="entry name" value="OmpA-like_sf"/>
</dbReference>
<dbReference type="SUPFAM" id="SSF103088">
    <property type="entry name" value="OmpA-like"/>
    <property type="match status" value="1"/>
</dbReference>
<feature type="domain" description="OmpA-like" evidence="5">
    <location>
        <begin position="46"/>
        <end position="162"/>
    </location>
</feature>
<evidence type="ECO:0000256" key="2">
    <source>
        <dbReference type="ARBA" id="ARBA00023136"/>
    </source>
</evidence>
<sequence>MAVYVSRTAVAACATVAFLAGCSTGLDRAKEDKLNAQYGITTLPVKGGVEIRLPEAPLFDTDESKIRAGQSPMLDRVAQVLKRSMRPVLIEGHTDNEGSLGYNRKLSEARAESVAQALVTRGVPAERIKIRGMAWLRPIAGNETAPGRAQNRRVEILVRAESETTLLGTPPKAGR</sequence>
<dbReference type="Pfam" id="PF00691">
    <property type="entry name" value="OmpA"/>
    <property type="match status" value="1"/>
</dbReference>
<reference evidence="6 7" key="1">
    <citation type="journal article" date="2013" name="Genome Announc.">
        <title>Complete Genome Sequence of Burkholderia sp. Strain RPE64, Bacterial Symbiont of the Bean Bug Riptortus pedestris.</title>
        <authorList>
            <person name="Shibata T.F."/>
            <person name="Maeda T."/>
            <person name="Nikoh N."/>
            <person name="Yamaguchi K."/>
            <person name="Oshima K."/>
            <person name="Hattori M."/>
            <person name="Nishiyama T."/>
            <person name="Hasebe M."/>
            <person name="Fukatsu T."/>
            <person name="Kikuchi Y."/>
            <person name="Shigenobu S."/>
        </authorList>
    </citation>
    <scope>NUCLEOTIDE SEQUENCE [LARGE SCALE GENOMIC DNA]</scope>
</reference>
<keyword evidence="3" id="KW-0998">Cell outer membrane</keyword>
<evidence type="ECO:0000256" key="3">
    <source>
        <dbReference type="ARBA" id="ARBA00023237"/>
    </source>
</evidence>
<dbReference type="PANTHER" id="PTHR30329:SF21">
    <property type="entry name" value="LIPOPROTEIN YIAD-RELATED"/>
    <property type="match status" value="1"/>
</dbReference>